<accession>A0AAN6TSQ6</accession>
<keyword evidence="1" id="KW-1133">Transmembrane helix</keyword>
<gene>
    <name evidence="2" type="ORF">N657DRAFT_649603</name>
</gene>
<keyword evidence="1" id="KW-0812">Transmembrane</keyword>
<keyword evidence="3" id="KW-1185">Reference proteome</keyword>
<evidence type="ECO:0008006" key="4">
    <source>
        <dbReference type="Google" id="ProtNLM"/>
    </source>
</evidence>
<keyword evidence="1" id="KW-0472">Membrane</keyword>
<name>A0AAN6TSQ6_9PEZI</name>
<proteinExistence type="predicted"/>
<organism evidence="2 3">
    <name type="scientific">Parathielavia appendiculata</name>
    <dbReference type="NCBI Taxonomy" id="2587402"/>
    <lineage>
        <taxon>Eukaryota</taxon>
        <taxon>Fungi</taxon>
        <taxon>Dikarya</taxon>
        <taxon>Ascomycota</taxon>
        <taxon>Pezizomycotina</taxon>
        <taxon>Sordariomycetes</taxon>
        <taxon>Sordariomycetidae</taxon>
        <taxon>Sordariales</taxon>
        <taxon>Chaetomiaceae</taxon>
        <taxon>Parathielavia</taxon>
    </lineage>
</organism>
<reference evidence="2" key="2">
    <citation type="submission" date="2023-05" db="EMBL/GenBank/DDBJ databases">
        <authorList>
            <consortium name="Lawrence Berkeley National Laboratory"/>
            <person name="Steindorff A."/>
            <person name="Hensen N."/>
            <person name="Bonometti L."/>
            <person name="Westerberg I."/>
            <person name="Brannstrom I.O."/>
            <person name="Guillou S."/>
            <person name="Cros-Aarteil S."/>
            <person name="Calhoun S."/>
            <person name="Haridas S."/>
            <person name="Kuo A."/>
            <person name="Mondo S."/>
            <person name="Pangilinan J."/>
            <person name="Riley R."/>
            <person name="Labutti K."/>
            <person name="Andreopoulos B."/>
            <person name="Lipzen A."/>
            <person name="Chen C."/>
            <person name="Yanf M."/>
            <person name="Daum C."/>
            <person name="Ng V."/>
            <person name="Clum A."/>
            <person name="Ohm R."/>
            <person name="Martin F."/>
            <person name="Silar P."/>
            <person name="Natvig D."/>
            <person name="Lalanne C."/>
            <person name="Gautier V."/>
            <person name="Ament-Velasquez S.L."/>
            <person name="Kruys A."/>
            <person name="Hutchinson M.I."/>
            <person name="Powell A.J."/>
            <person name="Barry K."/>
            <person name="Miller A.N."/>
            <person name="Grigoriev I.V."/>
            <person name="Debuchy R."/>
            <person name="Gladieux P."/>
            <person name="Thoren M.H."/>
            <person name="Johannesson H."/>
        </authorList>
    </citation>
    <scope>NUCLEOTIDE SEQUENCE</scope>
    <source>
        <strain evidence="2">CBS 731.68</strain>
    </source>
</reference>
<feature type="transmembrane region" description="Helical" evidence="1">
    <location>
        <begin position="64"/>
        <end position="87"/>
    </location>
</feature>
<evidence type="ECO:0000313" key="2">
    <source>
        <dbReference type="EMBL" id="KAK4120028.1"/>
    </source>
</evidence>
<reference evidence="2" key="1">
    <citation type="journal article" date="2023" name="Mol. Phylogenet. Evol.">
        <title>Genome-scale phylogeny and comparative genomics of the fungal order Sordariales.</title>
        <authorList>
            <person name="Hensen N."/>
            <person name="Bonometti L."/>
            <person name="Westerberg I."/>
            <person name="Brannstrom I.O."/>
            <person name="Guillou S."/>
            <person name="Cros-Aarteil S."/>
            <person name="Calhoun S."/>
            <person name="Haridas S."/>
            <person name="Kuo A."/>
            <person name="Mondo S."/>
            <person name="Pangilinan J."/>
            <person name="Riley R."/>
            <person name="LaButti K."/>
            <person name="Andreopoulos B."/>
            <person name="Lipzen A."/>
            <person name="Chen C."/>
            <person name="Yan M."/>
            <person name="Daum C."/>
            <person name="Ng V."/>
            <person name="Clum A."/>
            <person name="Steindorff A."/>
            <person name="Ohm R.A."/>
            <person name="Martin F."/>
            <person name="Silar P."/>
            <person name="Natvig D.O."/>
            <person name="Lalanne C."/>
            <person name="Gautier V."/>
            <person name="Ament-Velasquez S.L."/>
            <person name="Kruys A."/>
            <person name="Hutchinson M.I."/>
            <person name="Powell A.J."/>
            <person name="Barry K."/>
            <person name="Miller A.N."/>
            <person name="Grigoriev I.V."/>
            <person name="Debuchy R."/>
            <person name="Gladieux P."/>
            <person name="Hiltunen Thoren M."/>
            <person name="Johannesson H."/>
        </authorList>
    </citation>
    <scope>NUCLEOTIDE SEQUENCE</scope>
    <source>
        <strain evidence="2">CBS 731.68</strain>
    </source>
</reference>
<dbReference type="RefSeq" id="XP_062643800.1">
    <property type="nucleotide sequence ID" value="XM_062793761.1"/>
</dbReference>
<dbReference type="AlphaFoldDB" id="A0AAN6TSQ6"/>
<dbReference type="GeneID" id="87830530"/>
<evidence type="ECO:0000256" key="1">
    <source>
        <dbReference type="SAM" id="Phobius"/>
    </source>
</evidence>
<dbReference type="EMBL" id="MU853242">
    <property type="protein sequence ID" value="KAK4120028.1"/>
    <property type="molecule type" value="Genomic_DNA"/>
</dbReference>
<sequence>MKGGAYRHHYHASVLPLFILSFSQHMRLSLLTLSPSPAVAVKAFHSLIIKLLSFCSCRSARVVLLLSFCSCRSALVVLLLSLLVLAFTSKMLAR</sequence>
<dbReference type="Proteomes" id="UP001302602">
    <property type="component" value="Unassembled WGS sequence"/>
</dbReference>
<evidence type="ECO:0000313" key="3">
    <source>
        <dbReference type="Proteomes" id="UP001302602"/>
    </source>
</evidence>
<protein>
    <recommendedName>
        <fullName evidence="4">Transmembrane protein</fullName>
    </recommendedName>
</protein>
<comment type="caution">
    <text evidence="2">The sequence shown here is derived from an EMBL/GenBank/DDBJ whole genome shotgun (WGS) entry which is preliminary data.</text>
</comment>